<organism evidence="19 20">
    <name type="scientific">Pichia californica</name>
    <dbReference type="NCBI Taxonomy" id="460514"/>
    <lineage>
        <taxon>Eukaryota</taxon>
        <taxon>Fungi</taxon>
        <taxon>Dikarya</taxon>
        <taxon>Ascomycota</taxon>
        <taxon>Saccharomycotina</taxon>
        <taxon>Pichiomycetes</taxon>
        <taxon>Pichiales</taxon>
        <taxon>Pichiaceae</taxon>
        <taxon>Pichia</taxon>
    </lineage>
</organism>
<comment type="caution">
    <text evidence="19">The sequence shown here is derived from an EMBL/GenBank/DDBJ whole genome shotgun (WGS) entry which is preliminary data.</text>
</comment>
<evidence type="ECO:0000256" key="9">
    <source>
        <dbReference type="ARBA" id="ARBA00022771"/>
    </source>
</evidence>
<evidence type="ECO:0000259" key="17">
    <source>
        <dbReference type="PROSITE" id="PS50908"/>
    </source>
</evidence>
<dbReference type="InterPro" id="IPR001841">
    <property type="entry name" value="Znf_RING"/>
</dbReference>
<dbReference type="Pfam" id="PF01485">
    <property type="entry name" value="IBR"/>
    <property type="match status" value="2"/>
</dbReference>
<feature type="domain" description="RING-type" evidence="18">
    <location>
        <begin position="170"/>
        <end position="481"/>
    </location>
</feature>
<keyword evidence="5" id="KW-0808">Transferase</keyword>
<reference evidence="19" key="1">
    <citation type="submission" date="2020-11" db="EMBL/GenBank/DDBJ databases">
        <title>Kefir isolates.</title>
        <authorList>
            <person name="Marcisauskas S."/>
            <person name="Kim Y."/>
            <person name="Blasche S."/>
        </authorList>
    </citation>
    <scope>NUCLEOTIDE SEQUENCE</scope>
    <source>
        <strain evidence="19">Olga-1</strain>
    </source>
</reference>
<dbReference type="Pfam" id="PF05773">
    <property type="entry name" value="RWD"/>
    <property type="match status" value="1"/>
</dbReference>
<dbReference type="SUPFAM" id="SSF54495">
    <property type="entry name" value="UBC-like"/>
    <property type="match status" value="1"/>
</dbReference>
<dbReference type="OrthoDB" id="1431934at2759"/>
<dbReference type="GO" id="GO:0005737">
    <property type="term" value="C:cytoplasm"/>
    <property type="evidence" value="ECO:0007669"/>
    <property type="project" value="UniProtKB-ARBA"/>
</dbReference>
<evidence type="ECO:0000259" key="16">
    <source>
        <dbReference type="PROSITE" id="PS50089"/>
    </source>
</evidence>
<dbReference type="InterPro" id="IPR047548">
    <property type="entry name" value="Rcat_RBR_RNF14"/>
</dbReference>
<evidence type="ECO:0000256" key="3">
    <source>
        <dbReference type="ARBA" id="ARBA00004906"/>
    </source>
</evidence>
<dbReference type="GO" id="GO:0031090">
    <property type="term" value="C:organelle membrane"/>
    <property type="evidence" value="ECO:0007669"/>
    <property type="project" value="UniProtKB-ARBA"/>
</dbReference>
<dbReference type="PROSITE" id="PS50089">
    <property type="entry name" value="ZF_RING_2"/>
    <property type="match status" value="1"/>
</dbReference>
<evidence type="ECO:0000259" key="18">
    <source>
        <dbReference type="PROSITE" id="PS51873"/>
    </source>
</evidence>
<keyword evidence="13" id="KW-0472">Membrane</keyword>
<dbReference type="InterPro" id="IPR031127">
    <property type="entry name" value="E3_UB_ligase_RBR"/>
</dbReference>
<dbReference type="InterPro" id="IPR016135">
    <property type="entry name" value="UBQ-conjugating_enzyme/RWD"/>
</dbReference>
<evidence type="ECO:0000256" key="6">
    <source>
        <dbReference type="ARBA" id="ARBA00022692"/>
    </source>
</evidence>
<dbReference type="SMART" id="SM00647">
    <property type="entry name" value="IBR"/>
    <property type="match status" value="2"/>
</dbReference>
<feature type="domain" description="RWD" evidence="17">
    <location>
        <begin position="15"/>
        <end position="138"/>
    </location>
</feature>
<evidence type="ECO:0000256" key="8">
    <source>
        <dbReference type="ARBA" id="ARBA00022737"/>
    </source>
</evidence>
<dbReference type="InterPro" id="IPR044066">
    <property type="entry name" value="TRIAD_supradom"/>
</dbReference>
<dbReference type="Proteomes" id="UP000697127">
    <property type="component" value="Unassembled WGS sequence"/>
</dbReference>
<keyword evidence="12" id="KW-1133">Transmembrane helix</keyword>
<evidence type="ECO:0000256" key="12">
    <source>
        <dbReference type="ARBA" id="ARBA00022989"/>
    </source>
</evidence>
<keyword evidence="8" id="KW-0677">Repeat</keyword>
<dbReference type="CDD" id="cd23820">
    <property type="entry name" value="RWD_RNF14"/>
    <property type="match status" value="1"/>
</dbReference>
<keyword evidence="11" id="KW-0862">Zinc</keyword>
<sequence>MNTDVIDSSLSIQKQELESLLTIYPELEINDDFNICKISIPIVLENDITLILNNDGADESSKYSTSINHLPDIHLTIKLPLNYPINEPPIVILNNIESWLPNSVKLKILNDLNLIWETFHDSIIYNYIDYIKSNSEIGFGISNNLMINNLNFNYLKNENDLQILKKFNNTYFNCEICQSNYKGFNIIKFPNCNDTFCKFCLKNYFSHIINNGEIENIHCPSFNCTKIFQNKKKKLINEIENNLITDFNKFNQDFFKLPIEKSIMLKIFKNENENEGENDENIKLIEKFEILFNKEKMEQYKIFFPNRISECPRNMCSTTFIKLNPNSKLSICTKCKFAFCNDCFHSWHGYINPCSIFLKKIPISIILEFLNHNGNESINKQSIEDKRVISNINFKYGRKIVELSVNDYIAESLFNELIKSGNANIIKCPNCLTFIQKSDGCNKMTCLKCKVFFCNLCGDRLDRNDPYDHYNNPMNSCFGKLFQGMVVDGEIV</sequence>
<comment type="pathway">
    <text evidence="3">Protein modification; protein ubiquitination.</text>
</comment>
<comment type="subcellular location">
    <subcellularLocation>
        <location evidence="2">Membrane</location>
        <topology evidence="2">Single-pass membrane protein</topology>
    </subcellularLocation>
</comment>
<evidence type="ECO:0000256" key="11">
    <source>
        <dbReference type="ARBA" id="ARBA00022833"/>
    </source>
</evidence>
<dbReference type="GO" id="GO:0061630">
    <property type="term" value="F:ubiquitin protein ligase activity"/>
    <property type="evidence" value="ECO:0007669"/>
    <property type="project" value="UniProtKB-EC"/>
</dbReference>
<evidence type="ECO:0000256" key="5">
    <source>
        <dbReference type="ARBA" id="ARBA00022679"/>
    </source>
</evidence>
<dbReference type="EMBL" id="PUHW01000021">
    <property type="protein sequence ID" value="KAG0690714.1"/>
    <property type="molecule type" value="Genomic_DNA"/>
</dbReference>
<evidence type="ECO:0000256" key="10">
    <source>
        <dbReference type="ARBA" id="ARBA00022786"/>
    </source>
</evidence>
<dbReference type="CDD" id="cd20341">
    <property type="entry name" value="BRcat_RBR_RNF14"/>
    <property type="match status" value="1"/>
</dbReference>
<dbReference type="AlphaFoldDB" id="A0A9P6WP51"/>
<dbReference type="PANTHER" id="PTHR11685">
    <property type="entry name" value="RBR FAMILY RING FINGER AND IBR DOMAIN-CONTAINING"/>
    <property type="match status" value="1"/>
</dbReference>
<keyword evidence="6" id="KW-0812">Transmembrane</keyword>
<dbReference type="EC" id="2.3.2.31" evidence="4"/>
<evidence type="ECO:0000256" key="1">
    <source>
        <dbReference type="ARBA" id="ARBA00001798"/>
    </source>
</evidence>
<protein>
    <recommendedName>
        <fullName evidence="4">RBR-type E3 ubiquitin transferase</fullName>
        <ecNumber evidence="4">2.3.2.31</ecNumber>
    </recommendedName>
</protein>
<dbReference type="GO" id="GO:0016567">
    <property type="term" value="P:protein ubiquitination"/>
    <property type="evidence" value="ECO:0007669"/>
    <property type="project" value="InterPro"/>
</dbReference>
<dbReference type="SMART" id="SM00591">
    <property type="entry name" value="RWD"/>
    <property type="match status" value="1"/>
</dbReference>
<dbReference type="GO" id="GO:0008270">
    <property type="term" value="F:zinc ion binding"/>
    <property type="evidence" value="ECO:0007669"/>
    <property type="project" value="UniProtKB-KW"/>
</dbReference>
<evidence type="ECO:0000256" key="15">
    <source>
        <dbReference type="PROSITE-ProRule" id="PRU00175"/>
    </source>
</evidence>
<keyword evidence="9 15" id="KW-0863">Zinc-finger</keyword>
<comment type="similarity">
    <text evidence="14">Belongs to the RBR family. RNF14 subfamily.</text>
</comment>
<dbReference type="InterPro" id="IPR002867">
    <property type="entry name" value="IBR_dom"/>
</dbReference>
<dbReference type="FunFam" id="3.30.40.10:FF:000051">
    <property type="entry name" value="RBR-type E3 ubiquitin transferase"/>
    <property type="match status" value="1"/>
</dbReference>
<evidence type="ECO:0000256" key="13">
    <source>
        <dbReference type="ARBA" id="ARBA00023136"/>
    </source>
</evidence>
<dbReference type="InterPro" id="IPR006575">
    <property type="entry name" value="RWD_dom"/>
</dbReference>
<evidence type="ECO:0000256" key="14">
    <source>
        <dbReference type="ARBA" id="ARBA00044508"/>
    </source>
</evidence>
<evidence type="ECO:0000256" key="4">
    <source>
        <dbReference type="ARBA" id="ARBA00012251"/>
    </source>
</evidence>
<proteinExistence type="inferred from homology"/>
<evidence type="ECO:0000256" key="2">
    <source>
        <dbReference type="ARBA" id="ARBA00004167"/>
    </source>
</evidence>
<dbReference type="CDD" id="cd20354">
    <property type="entry name" value="Rcat_RBR_RNF14"/>
    <property type="match status" value="1"/>
</dbReference>
<comment type="catalytic activity">
    <reaction evidence="1">
        <text>[E2 ubiquitin-conjugating enzyme]-S-ubiquitinyl-L-cysteine + [acceptor protein]-L-lysine = [E2 ubiquitin-conjugating enzyme]-L-cysteine + [acceptor protein]-N(6)-ubiquitinyl-L-lysine.</text>
        <dbReference type="EC" id="2.3.2.31"/>
    </reaction>
</comment>
<evidence type="ECO:0000313" key="20">
    <source>
        <dbReference type="Proteomes" id="UP000697127"/>
    </source>
</evidence>
<keyword evidence="7" id="KW-0479">Metal-binding</keyword>
<name>A0A9P6WP51_9ASCO</name>
<keyword evidence="20" id="KW-1185">Reference proteome</keyword>
<keyword evidence="10" id="KW-0833">Ubl conjugation pathway</keyword>
<dbReference type="Gene3D" id="1.20.120.1750">
    <property type="match status" value="1"/>
</dbReference>
<evidence type="ECO:0000256" key="7">
    <source>
        <dbReference type="ARBA" id="ARBA00022723"/>
    </source>
</evidence>
<dbReference type="PROSITE" id="PS51873">
    <property type="entry name" value="TRIAD"/>
    <property type="match status" value="1"/>
</dbReference>
<accession>A0A9P6WP51</accession>
<dbReference type="Gene3D" id="3.30.40.10">
    <property type="entry name" value="Zinc/RING finger domain, C3HC4 (zinc finger)"/>
    <property type="match status" value="1"/>
</dbReference>
<dbReference type="SUPFAM" id="SSF57850">
    <property type="entry name" value="RING/U-box"/>
    <property type="match status" value="2"/>
</dbReference>
<dbReference type="InterPro" id="IPR013083">
    <property type="entry name" value="Znf_RING/FYVE/PHD"/>
</dbReference>
<evidence type="ECO:0000313" key="19">
    <source>
        <dbReference type="EMBL" id="KAG0690714.1"/>
    </source>
</evidence>
<dbReference type="PROSITE" id="PS50908">
    <property type="entry name" value="RWD"/>
    <property type="match status" value="1"/>
</dbReference>
<gene>
    <name evidence="19" type="primary">ITT1</name>
    <name evidence="19" type="ORF">C6P40_001803</name>
</gene>
<dbReference type="Gene3D" id="3.10.110.10">
    <property type="entry name" value="Ubiquitin Conjugating Enzyme"/>
    <property type="match status" value="1"/>
</dbReference>
<feature type="domain" description="RING-type" evidence="16">
    <location>
        <begin position="174"/>
        <end position="220"/>
    </location>
</feature>